<dbReference type="InterPro" id="IPR051024">
    <property type="entry name" value="GlcNAc_Chitin_IntDeg"/>
</dbReference>
<accession>A0AAW7K0E2</accession>
<keyword evidence="4" id="KW-0503">Monooxygenase</keyword>
<gene>
    <name evidence="3" type="primary">gbpA</name>
    <name evidence="3" type="ORF">ERS137967_02017</name>
    <name evidence="4" type="ORF">QVN42_08490</name>
</gene>
<keyword evidence="4" id="KW-0560">Oxidoreductase</keyword>
<reference evidence="4" key="2">
    <citation type="submission" date="2023-06" db="EMBL/GenBank/DDBJ databases">
        <authorList>
            <person name="Polev D.E."/>
            <person name="Saitova A.T."/>
            <person name="Bogumilchik E.A."/>
            <person name="Kokorina G.I."/>
            <person name="Voskresenskaia E.A."/>
        </authorList>
    </citation>
    <scope>NUCLEOTIDE SEQUENCE</scope>
    <source>
        <strain evidence="4">2145 StPb PI</strain>
    </source>
</reference>
<protein>
    <submittedName>
        <fullName evidence="3">Fibronectin type III domain-containing protein/ chitin binding domain-containing protein</fullName>
    </submittedName>
    <submittedName>
        <fullName evidence="4">Lytic polysaccharide monooxygenase</fullName>
    </submittedName>
</protein>
<comment type="caution">
    <text evidence="4">The sequence shown here is derived from an EMBL/GenBank/DDBJ whole genome shotgun (WGS) entry which is preliminary data.</text>
</comment>
<dbReference type="SUPFAM" id="SSF81296">
    <property type="entry name" value="E set domains"/>
    <property type="match status" value="1"/>
</dbReference>
<dbReference type="EMBL" id="CPYD01000006">
    <property type="protein sequence ID" value="CNE60042.1"/>
    <property type="molecule type" value="Genomic_DNA"/>
</dbReference>
<dbReference type="RefSeq" id="WP_049598342.1">
    <property type="nucleotide sequence ID" value="NZ_CPYD01000006.1"/>
</dbReference>
<feature type="domain" description="Chitin-binding type-4" evidence="2">
    <location>
        <begin position="10"/>
        <end position="212"/>
    </location>
</feature>
<dbReference type="AlphaFoldDB" id="A0AAW7K0E2"/>
<dbReference type="PANTHER" id="PTHR34823:SF1">
    <property type="entry name" value="CHITIN-BINDING TYPE-4 DOMAIN-CONTAINING PROTEIN"/>
    <property type="match status" value="1"/>
</dbReference>
<dbReference type="InterPro" id="IPR014756">
    <property type="entry name" value="Ig_E-set"/>
</dbReference>
<dbReference type="EMBL" id="JAUEHU010000006">
    <property type="protein sequence ID" value="MDN0087431.1"/>
    <property type="molecule type" value="Genomic_DNA"/>
</dbReference>
<dbReference type="Gene3D" id="2.70.50.50">
    <property type="entry name" value="chitin-binding protein cbp21"/>
    <property type="match status" value="1"/>
</dbReference>
<evidence type="ECO:0000259" key="2">
    <source>
        <dbReference type="Pfam" id="PF03067"/>
    </source>
</evidence>
<evidence type="ECO:0000256" key="1">
    <source>
        <dbReference type="ARBA" id="ARBA00022729"/>
    </source>
</evidence>
<dbReference type="GO" id="GO:0004497">
    <property type="term" value="F:monooxygenase activity"/>
    <property type="evidence" value="ECO:0007669"/>
    <property type="project" value="UniProtKB-KW"/>
</dbReference>
<evidence type="ECO:0000313" key="5">
    <source>
        <dbReference type="Proteomes" id="UP000040578"/>
    </source>
</evidence>
<dbReference type="Proteomes" id="UP000040578">
    <property type="component" value="Unassembled WGS sequence"/>
</dbReference>
<dbReference type="Pfam" id="PF03067">
    <property type="entry name" value="LPMO_10"/>
    <property type="match status" value="1"/>
</dbReference>
<proteinExistence type="predicted"/>
<dbReference type="Proteomes" id="UP001167864">
    <property type="component" value="Unassembled WGS sequence"/>
</dbReference>
<keyword evidence="5" id="KW-1185">Reference proteome</keyword>
<organism evidence="4 6">
    <name type="scientific">Yersinia nurmii</name>
    <dbReference type="NCBI Taxonomy" id="685706"/>
    <lineage>
        <taxon>Bacteria</taxon>
        <taxon>Pseudomonadati</taxon>
        <taxon>Pseudomonadota</taxon>
        <taxon>Gammaproteobacteria</taxon>
        <taxon>Enterobacterales</taxon>
        <taxon>Yersiniaceae</taxon>
        <taxon>Yersinia</taxon>
    </lineage>
</organism>
<dbReference type="PANTHER" id="PTHR34823">
    <property type="entry name" value="GLCNAC-BINDING PROTEIN A"/>
    <property type="match status" value="1"/>
</dbReference>
<dbReference type="CDD" id="cd21177">
    <property type="entry name" value="LPMO_AA10"/>
    <property type="match status" value="1"/>
</dbReference>
<dbReference type="InterPro" id="IPR004302">
    <property type="entry name" value="Cellulose/chitin-bd_N"/>
</dbReference>
<evidence type="ECO:0000313" key="3">
    <source>
        <dbReference type="EMBL" id="CNE60042.1"/>
    </source>
</evidence>
<reference evidence="3 5" key="1">
    <citation type="submission" date="2015-03" db="EMBL/GenBank/DDBJ databases">
        <authorList>
            <consortium name="Pathogen Informatics"/>
            <person name="Murphy D."/>
        </authorList>
    </citation>
    <scope>NUCLEOTIDE SEQUENCE [LARGE SCALE GENOMIC DNA]</scope>
    <source>
        <strain evidence="5">type strain: CIP110231</strain>
        <strain evidence="3">Type strain: CIP110231</strain>
    </source>
</reference>
<keyword evidence="1" id="KW-0732">Signal</keyword>
<name>A0AAW7K0E2_9GAMM</name>
<evidence type="ECO:0000313" key="4">
    <source>
        <dbReference type="EMBL" id="MDN0087431.1"/>
    </source>
</evidence>
<sequence>MTTNNAQLRHGRIITPKTRGLVATDLGLIGAWENDEMEGGKNFPDLNAGPFPAPYQADNPSNIPPQDGLILSGGHAGNREAVNFTDQEMQQKLRALGNADDSFSWPKIAVKPGELFDVNWAYTAPHTTRGYRWFITKDGWNPQERITRDQLEVAPFHEDFYPFVPYYSYSAKLVAKTSHQVPLPTGKKGHHVIVLLWIVANSGNAFYQAFDVDFGA</sequence>
<evidence type="ECO:0000313" key="6">
    <source>
        <dbReference type="Proteomes" id="UP001167864"/>
    </source>
</evidence>